<dbReference type="EC" id="3.2.1.18" evidence="17"/>
<reference evidence="20" key="1">
    <citation type="submission" date="2011-10" db="EMBL/GenBank/DDBJ databases">
        <authorList>
            <person name="Kim H."/>
        </authorList>
    </citation>
    <scope>NUCLEOTIDE SEQUENCE</scope>
    <source>
        <strain evidence="20">A/mallard/Korea/1203/2010</strain>
    </source>
</reference>
<evidence type="ECO:0000313" key="20">
    <source>
        <dbReference type="EMBL" id="AER09414.1"/>
    </source>
</evidence>
<feature type="transmembrane region" description="Helical" evidence="19">
    <location>
        <begin position="7"/>
        <end position="30"/>
    </location>
</feature>
<evidence type="ECO:0000256" key="16">
    <source>
        <dbReference type="ARBA" id="ARBA00023295"/>
    </source>
</evidence>
<protein>
    <recommendedName>
        <fullName evidence="17">Neuraminidase</fullName>
        <ecNumber evidence="17">3.2.1.18</ecNumber>
    </recommendedName>
</protein>
<evidence type="ECO:0000256" key="18">
    <source>
        <dbReference type="SAM" id="MobiDB-lite"/>
    </source>
</evidence>
<comment type="subcellular location">
    <subcellularLocation>
        <location evidence="2">Host membrane</location>
        <topology evidence="2">Single-pass type II membrane protein</topology>
    </subcellularLocation>
    <subcellularLocation>
        <location evidence="17">Virion membrane</location>
    </subcellularLocation>
    <subcellularLocation>
        <location evidence="17">Host apical cell membrane</location>
        <topology evidence="17">Single-pass type II membrane protein</topology>
    </subcellularLocation>
</comment>
<evidence type="ECO:0000256" key="8">
    <source>
        <dbReference type="ARBA" id="ARBA00022837"/>
    </source>
</evidence>
<evidence type="ECO:0000256" key="7">
    <source>
        <dbReference type="ARBA" id="ARBA00022801"/>
    </source>
</evidence>
<dbReference type="GO" id="GO:0005975">
    <property type="term" value="P:carbohydrate metabolic process"/>
    <property type="evidence" value="ECO:0007669"/>
    <property type="project" value="UniProtKB-UniRule"/>
</dbReference>
<evidence type="ECO:0000256" key="1">
    <source>
        <dbReference type="ARBA" id="ARBA00001913"/>
    </source>
</evidence>
<comment type="PTM">
    <text evidence="17">N-glycosylated.</text>
</comment>
<dbReference type="EMBL" id="JN817556">
    <property type="protein sequence ID" value="AER09414.1"/>
    <property type="molecule type" value="Viral_cRNA"/>
</dbReference>
<organism evidence="20">
    <name type="scientific">Influenza A virus</name>
    <name type="common">A/mallard/Korea/1203/2010(H10N8)</name>
    <dbReference type="NCBI Taxonomy" id="1093903"/>
    <lineage>
        <taxon>Viruses</taxon>
        <taxon>Riboviria</taxon>
        <taxon>Orthornavirae</taxon>
        <taxon>Negarnaviricota</taxon>
        <taxon>Polyploviricotina</taxon>
        <taxon>Insthoviricetes</taxon>
        <taxon>Articulavirales</taxon>
        <taxon>Orthomyxoviridae</taxon>
        <taxon>Alphainfluenzavirus</taxon>
        <taxon>Alphainfluenzavirus influenzae</taxon>
        <taxon>Influenza A virus</taxon>
    </lineage>
</organism>
<keyword evidence="8 17" id="KW-0106">Calcium</keyword>
<evidence type="ECO:0000256" key="14">
    <source>
        <dbReference type="ARBA" id="ARBA00023157"/>
    </source>
</evidence>
<keyword evidence="5 19" id="KW-0812">Transmembrane</keyword>
<comment type="similarity">
    <text evidence="17">Belongs to the glycosyl hydrolase 34 family.</text>
</comment>
<evidence type="ECO:0000256" key="11">
    <source>
        <dbReference type="ARBA" id="ARBA00022968"/>
    </source>
</evidence>
<keyword evidence="9 17" id="KW-0946">Virion</keyword>
<dbReference type="GO" id="GO:0020002">
    <property type="term" value="C:host cell plasma membrane"/>
    <property type="evidence" value="ECO:0007669"/>
    <property type="project" value="UniProtKB-SubCell"/>
</dbReference>
<reference evidence="20" key="2">
    <citation type="journal article" date="2012" name="Vet. Microbiol.">
        <title>Characterization of H10 subtype avian influenza viruses isolated from wild birds in South Korea.</title>
        <authorList>
            <person name="Kim H.R."/>
            <person name="Lee Y.J."/>
            <person name="Oem J.K."/>
            <person name="Bae Y.C."/>
            <person name="Kang M.S."/>
            <person name="Kang H.M."/>
            <person name="Choi J.G."/>
            <person name="Park C.K."/>
            <person name="Kwon Y.K."/>
        </authorList>
    </citation>
    <scope>NUCLEOTIDE SEQUENCE</scope>
    <source>
        <strain evidence="20">A/mallard/Korea/1203/2010</strain>
    </source>
</reference>
<evidence type="ECO:0000256" key="13">
    <source>
        <dbReference type="ARBA" id="ARBA00023136"/>
    </source>
</evidence>
<feature type="region of interest" description="Disordered" evidence="18">
    <location>
        <begin position="187"/>
        <end position="207"/>
    </location>
</feature>
<evidence type="ECO:0000256" key="15">
    <source>
        <dbReference type="ARBA" id="ARBA00023180"/>
    </source>
</evidence>
<dbReference type="GO" id="GO:0055036">
    <property type="term" value="C:virion membrane"/>
    <property type="evidence" value="ECO:0007669"/>
    <property type="project" value="UniProtKB-SubCell"/>
</dbReference>
<evidence type="ECO:0000256" key="12">
    <source>
        <dbReference type="ARBA" id="ARBA00022989"/>
    </source>
</evidence>
<comment type="subunit">
    <text evidence="3 17">Homotetramer.</text>
</comment>
<keyword evidence="11" id="KW-0735">Signal-anchor</keyword>
<evidence type="ECO:0000256" key="17">
    <source>
        <dbReference type="RuleBase" id="RU361252"/>
    </source>
</evidence>
<evidence type="ECO:0000256" key="5">
    <source>
        <dbReference type="ARBA" id="ARBA00022692"/>
    </source>
</evidence>
<evidence type="ECO:0000256" key="19">
    <source>
        <dbReference type="SAM" id="Phobius"/>
    </source>
</evidence>
<evidence type="ECO:0000256" key="4">
    <source>
        <dbReference type="ARBA" id="ARBA00022511"/>
    </source>
</evidence>
<dbReference type="Pfam" id="PF00064">
    <property type="entry name" value="Neur"/>
    <property type="match status" value="1"/>
</dbReference>
<evidence type="ECO:0000256" key="6">
    <source>
        <dbReference type="ARBA" id="ARBA00022723"/>
    </source>
</evidence>
<keyword evidence="6 17" id="KW-0479">Metal-binding</keyword>
<comment type="cofactor">
    <cofactor evidence="1 17">
        <name>Ca(2+)</name>
        <dbReference type="ChEBI" id="CHEBI:29108"/>
    </cofactor>
</comment>
<feature type="non-terminal residue" evidence="20">
    <location>
        <position position="1"/>
    </location>
</feature>
<evidence type="ECO:0000256" key="10">
    <source>
        <dbReference type="ARBA" id="ARBA00022870"/>
    </source>
</evidence>
<dbReference type="InterPro" id="IPR036278">
    <property type="entry name" value="Sialidase_sf"/>
</dbReference>
<dbReference type="SUPFAM" id="SSF50939">
    <property type="entry name" value="Sialidases"/>
    <property type="match status" value="1"/>
</dbReference>
<keyword evidence="13 19" id="KW-0472">Membrane</keyword>
<keyword evidence="12 19" id="KW-1133">Transmembrane helix</keyword>
<keyword evidence="16 17" id="KW-0326">Glycosidase</keyword>
<dbReference type="GO" id="GO:0004308">
    <property type="term" value="F:exo-alpha-sialidase activity"/>
    <property type="evidence" value="ECO:0007669"/>
    <property type="project" value="UniProtKB-UniRule"/>
</dbReference>
<comment type="function">
    <text evidence="17">Catalyzes the removal of terminal sialic acid residues from viral and cellular glycoconjugates.</text>
</comment>
<dbReference type="GO" id="GO:0046872">
    <property type="term" value="F:metal ion binding"/>
    <property type="evidence" value="ECO:0007669"/>
    <property type="project" value="UniProtKB-KW"/>
</dbReference>
<accession>J7EXG2</accession>
<keyword evidence="15 17" id="KW-0325">Glycoprotein</keyword>
<evidence type="ECO:0000256" key="9">
    <source>
        <dbReference type="ARBA" id="ARBA00022844"/>
    </source>
</evidence>
<keyword evidence="10 17" id="KW-1043">Host membrane</keyword>
<keyword evidence="14" id="KW-1015">Disulfide bond</keyword>
<proteinExistence type="inferred from homology"/>
<evidence type="ECO:0000256" key="3">
    <source>
        <dbReference type="ARBA" id="ARBA00011881"/>
    </source>
</evidence>
<gene>
    <name evidence="17 20" type="primary">NA</name>
</gene>
<keyword evidence="7 17" id="KW-0378">Hydrolase</keyword>
<sequence>IITIGSISLGLVVFNVLLHVVSIILTVLLLGGGGNNGICNETIVREYNETVRIEKVIQWHNTSVIEHVAILECRHFMNNTEAICDVKGFAPFSKDNGIRIGSRGHVFVIREPFVSCSPTECTTFFLTQGSLLNDKHSNGTLKDISPFRTLMSVKVGQSPNAHQAKFKAVAWSSTACHNGNNFMTAGVTGPQSDAVSPRDYRGVPTEV</sequence>
<dbReference type="GO" id="GO:0016020">
    <property type="term" value="C:membrane"/>
    <property type="evidence" value="ECO:0007669"/>
    <property type="project" value="InterPro"/>
</dbReference>
<comment type="catalytic activity">
    <reaction evidence="17">
        <text>Hydrolysis of alpha-(2-&gt;3)-, alpha-(2-&gt;6)-, alpha-(2-&gt;8)- glycosidic linkages of terminal sialic acid residues in oligosaccharides, glycoproteins, glycolipids, colominic acid and synthetic substrates.</text>
        <dbReference type="EC" id="3.2.1.18"/>
    </reaction>
</comment>
<dbReference type="InterPro" id="IPR001860">
    <property type="entry name" value="Glyco_hydro_34"/>
</dbReference>
<name>J7EXG2_9INFA</name>
<feature type="non-terminal residue" evidence="20">
    <location>
        <position position="207"/>
    </location>
</feature>
<keyword evidence="4 17" id="KW-1032">Host cell membrane</keyword>
<evidence type="ECO:0000256" key="2">
    <source>
        <dbReference type="ARBA" id="ARBA00004597"/>
    </source>
</evidence>
<dbReference type="Gene3D" id="2.120.10.10">
    <property type="match status" value="1"/>
</dbReference>